<dbReference type="FunFam" id="2.70.150.10:FF:000002">
    <property type="entry name" value="Copper-transporting ATPase 1, putative"/>
    <property type="match status" value="1"/>
</dbReference>
<dbReference type="RefSeq" id="WP_068449780.1">
    <property type="nucleotide sequence ID" value="NZ_CP150660.1"/>
</dbReference>
<dbReference type="Gene3D" id="3.40.1110.10">
    <property type="entry name" value="Calcium-transporting ATPase, cytoplasmic domain N"/>
    <property type="match status" value="1"/>
</dbReference>
<dbReference type="InterPro" id="IPR036163">
    <property type="entry name" value="HMA_dom_sf"/>
</dbReference>
<dbReference type="EMBL" id="LVWE01000032">
    <property type="protein sequence ID" value="OAD45149.1"/>
    <property type="molecule type" value="Genomic_DNA"/>
</dbReference>
<dbReference type="InterPro" id="IPR023299">
    <property type="entry name" value="ATPase_P-typ_cyto_dom_N"/>
</dbReference>
<comment type="similarity">
    <text evidence="2 16">Belongs to the cation transport ATPase (P-type) (TC 3.A.3) family. Type IB subfamily.</text>
</comment>
<comment type="caution">
    <text evidence="18">The sequence shown here is derived from an EMBL/GenBank/DDBJ whole genome shotgun (WGS) entry which is preliminary data.</text>
</comment>
<dbReference type="InterPro" id="IPR044492">
    <property type="entry name" value="P_typ_ATPase_HD_dom"/>
</dbReference>
<keyword evidence="6 16" id="KW-0479">Metal-binding</keyword>
<evidence type="ECO:0000256" key="15">
    <source>
        <dbReference type="ARBA" id="ARBA00049289"/>
    </source>
</evidence>
<dbReference type="Gene3D" id="3.30.70.100">
    <property type="match status" value="1"/>
</dbReference>
<proteinExistence type="inferred from homology"/>
<keyword evidence="16" id="KW-1003">Cell membrane</keyword>
<dbReference type="Proteomes" id="UP000076923">
    <property type="component" value="Unassembled WGS sequence"/>
</dbReference>
<keyword evidence="4" id="KW-0813">Transport</keyword>
<evidence type="ECO:0000256" key="14">
    <source>
        <dbReference type="ARBA" id="ARBA00023136"/>
    </source>
</evidence>
<keyword evidence="14 16" id="KW-0472">Membrane</keyword>
<keyword evidence="19" id="KW-1185">Reference proteome</keyword>
<keyword evidence="7 16" id="KW-0547">Nucleotide-binding</keyword>
<dbReference type="CDD" id="cd02094">
    <property type="entry name" value="P-type_ATPase_Cu-like"/>
    <property type="match status" value="1"/>
</dbReference>
<dbReference type="InterPro" id="IPR059000">
    <property type="entry name" value="ATPase_P-type_domA"/>
</dbReference>
<evidence type="ECO:0000313" key="18">
    <source>
        <dbReference type="EMBL" id="OAD45149.1"/>
    </source>
</evidence>
<dbReference type="NCBIfam" id="TIGR01511">
    <property type="entry name" value="ATPase-IB1_Cu"/>
    <property type="match status" value="1"/>
</dbReference>
<keyword evidence="8" id="KW-0187">Copper transport</keyword>
<evidence type="ECO:0000256" key="9">
    <source>
        <dbReference type="ARBA" id="ARBA00022840"/>
    </source>
</evidence>
<evidence type="ECO:0000256" key="10">
    <source>
        <dbReference type="ARBA" id="ARBA00022967"/>
    </source>
</evidence>
<feature type="transmembrane region" description="Helical" evidence="16">
    <location>
        <begin position="707"/>
        <end position="725"/>
    </location>
</feature>
<dbReference type="FunFam" id="3.40.50.1000:FF:000144">
    <property type="entry name" value="copper-transporting ATPase 1 isoform X2"/>
    <property type="match status" value="1"/>
</dbReference>
<dbReference type="GO" id="GO:0012505">
    <property type="term" value="C:endomembrane system"/>
    <property type="evidence" value="ECO:0007669"/>
    <property type="project" value="UniProtKB-SubCell"/>
</dbReference>
<dbReference type="PANTHER" id="PTHR43520">
    <property type="entry name" value="ATP7, ISOFORM B"/>
    <property type="match status" value="1"/>
</dbReference>
<dbReference type="AlphaFoldDB" id="A0A176TBL5"/>
<dbReference type="InterPro" id="IPR018303">
    <property type="entry name" value="ATPase_P-typ_P_site"/>
</dbReference>
<dbReference type="GO" id="GO:0016887">
    <property type="term" value="F:ATP hydrolysis activity"/>
    <property type="evidence" value="ECO:0007669"/>
    <property type="project" value="InterPro"/>
</dbReference>
<dbReference type="SUPFAM" id="SSF81665">
    <property type="entry name" value="Calcium ATPase, transmembrane domain M"/>
    <property type="match status" value="1"/>
</dbReference>
<gene>
    <name evidence="18" type="ORF">LPB303_09460</name>
</gene>
<feature type="transmembrane region" description="Helical" evidence="16">
    <location>
        <begin position="153"/>
        <end position="171"/>
    </location>
</feature>
<dbReference type="GO" id="GO:0005507">
    <property type="term" value="F:copper ion binding"/>
    <property type="evidence" value="ECO:0007669"/>
    <property type="project" value="TreeGrafter"/>
</dbReference>
<dbReference type="PROSITE" id="PS00154">
    <property type="entry name" value="ATPASE_E1_E2"/>
    <property type="match status" value="1"/>
</dbReference>
<dbReference type="InterPro" id="IPR027256">
    <property type="entry name" value="P-typ_ATPase_IB"/>
</dbReference>
<keyword evidence="5 16" id="KW-0812">Transmembrane</keyword>
<dbReference type="GO" id="GO:0005524">
    <property type="term" value="F:ATP binding"/>
    <property type="evidence" value="ECO:0007669"/>
    <property type="project" value="UniProtKB-UniRule"/>
</dbReference>
<dbReference type="InterPro" id="IPR036412">
    <property type="entry name" value="HAD-like_sf"/>
</dbReference>
<evidence type="ECO:0000256" key="12">
    <source>
        <dbReference type="ARBA" id="ARBA00023008"/>
    </source>
</evidence>
<name>A0A176TBL5_9FLAO</name>
<dbReference type="PRINTS" id="PR00119">
    <property type="entry name" value="CATATPASE"/>
</dbReference>
<dbReference type="SFLD" id="SFLDS00003">
    <property type="entry name" value="Haloacid_Dehalogenase"/>
    <property type="match status" value="1"/>
</dbReference>
<feature type="transmembrane region" description="Helical" evidence="16">
    <location>
        <begin position="337"/>
        <end position="359"/>
    </location>
</feature>
<evidence type="ECO:0000313" key="19">
    <source>
        <dbReference type="Proteomes" id="UP000076923"/>
    </source>
</evidence>
<dbReference type="STRING" id="1333662.LPB303_09460"/>
<dbReference type="GO" id="GO:0055070">
    <property type="term" value="P:copper ion homeostasis"/>
    <property type="evidence" value="ECO:0007669"/>
    <property type="project" value="TreeGrafter"/>
</dbReference>
<dbReference type="SFLD" id="SFLDF00027">
    <property type="entry name" value="p-type_atpase"/>
    <property type="match status" value="1"/>
</dbReference>
<dbReference type="Gene3D" id="3.40.50.1000">
    <property type="entry name" value="HAD superfamily/HAD-like"/>
    <property type="match status" value="1"/>
</dbReference>
<evidence type="ECO:0000256" key="8">
    <source>
        <dbReference type="ARBA" id="ARBA00022796"/>
    </source>
</evidence>
<dbReference type="PROSITE" id="PS01047">
    <property type="entry name" value="HMA_1"/>
    <property type="match status" value="1"/>
</dbReference>
<keyword evidence="13" id="KW-0406">Ion transport</keyword>
<feature type="domain" description="HMA" evidence="17">
    <location>
        <begin position="1"/>
        <end position="67"/>
    </location>
</feature>
<dbReference type="SUPFAM" id="SSF56784">
    <property type="entry name" value="HAD-like"/>
    <property type="match status" value="1"/>
</dbReference>
<evidence type="ECO:0000256" key="11">
    <source>
        <dbReference type="ARBA" id="ARBA00022989"/>
    </source>
</evidence>
<keyword evidence="9 16" id="KW-0067">ATP-binding</keyword>
<dbReference type="Pfam" id="PF00122">
    <property type="entry name" value="E1-E2_ATPase"/>
    <property type="match status" value="1"/>
</dbReference>
<accession>A0A176TBL5</accession>
<evidence type="ECO:0000256" key="2">
    <source>
        <dbReference type="ARBA" id="ARBA00006024"/>
    </source>
</evidence>
<dbReference type="NCBIfam" id="TIGR01494">
    <property type="entry name" value="ATPase_P-type"/>
    <property type="match status" value="1"/>
</dbReference>
<evidence type="ECO:0000256" key="6">
    <source>
        <dbReference type="ARBA" id="ARBA00022723"/>
    </source>
</evidence>
<feature type="transmembrane region" description="Helical" evidence="16">
    <location>
        <begin position="682"/>
        <end position="701"/>
    </location>
</feature>
<evidence type="ECO:0000256" key="16">
    <source>
        <dbReference type="RuleBase" id="RU362081"/>
    </source>
</evidence>
<dbReference type="Pfam" id="PF00702">
    <property type="entry name" value="Hydrolase"/>
    <property type="match status" value="1"/>
</dbReference>
<feature type="transmembrane region" description="Helical" evidence="16">
    <location>
        <begin position="93"/>
        <end position="112"/>
    </location>
</feature>
<dbReference type="Gene3D" id="2.70.150.10">
    <property type="entry name" value="Calcium-transporting ATPase, cytoplasmic transduction domain A"/>
    <property type="match status" value="1"/>
</dbReference>
<feature type="transmembrane region" description="Helical" evidence="16">
    <location>
        <begin position="183"/>
        <end position="203"/>
    </location>
</feature>
<feature type="transmembrane region" description="Helical" evidence="16">
    <location>
        <begin position="365"/>
        <end position="388"/>
    </location>
</feature>
<feature type="transmembrane region" description="Helical" evidence="16">
    <location>
        <begin position="118"/>
        <end position="141"/>
    </location>
</feature>
<evidence type="ECO:0000259" key="17">
    <source>
        <dbReference type="PROSITE" id="PS50846"/>
    </source>
</evidence>
<dbReference type="InterPro" id="IPR017969">
    <property type="entry name" value="Heavy-metal-associated_CS"/>
</dbReference>
<dbReference type="PANTHER" id="PTHR43520:SF8">
    <property type="entry name" value="P-TYPE CU(+) TRANSPORTER"/>
    <property type="match status" value="1"/>
</dbReference>
<dbReference type="FunFam" id="3.30.70.100:FF:000001">
    <property type="entry name" value="ATPase copper transporting beta"/>
    <property type="match status" value="1"/>
</dbReference>
<dbReference type="InterPro" id="IPR023298">
    <property type="entry name" value="ATPase_P-typ_TM_dom_sf"/>
</dbReference>
<evidence type="ECO:0000256" key="13">
    <source>
        <dbReference type="ARBA" id="ARBA00023065"/>
    </source>
</evidence>
<reference evidence="18 19" key="1">
    <citation type="submission" date="2016-02" db="EMBL/GenBank/DDBJ databases">
        <title>Draft genome sequence of Polaribacter atrinae KACC17473.</title>
        <authorList>
            <person name="Shin S.-K."/>
            <person name="Yi H."/>
        </authorList>
    </citation>
    <scope>NUCLEOTIDE SEQUENCE [LARGE SCALE GENOMIC DNA]</scope>
    <source>
        <strain evidence="18 19">KACC 17473</strain>
    </source>
</reference>
<dbReference type="InterPro" id="IPR023214">
    <property type="entry name" value="HAD_sf"/>
</dbReference>
<comment type="catalytic activity">
    <reaction evidence="15">
        <text>Cu(+)(in) + ATP + H2O = Cu(+)(out) + ADP + phosphate + H(+)</text>
        <dbReference type="Rhea" id="RHEA:25792"/>
        <dbReference type="ChEBI" id="CHEBI:15377"/>
        <dbReference type="ChEBI" id="CHEBI:15378"/>
        <dbReference type="ChEBI" id="CHEBI:30616"/>
        <dbReference type="ChEBI" id="CHEBI:43474"/>
        <dbReference type="ChEBI" id="CHEBI:49552"/>
        <dbReference type="ChEBI" id="CHEBI:456216"/>
        <dbReference type="EC" id="7.2.2.8"/>
    </reaction>
</comment>
<organism evidence="18 19">
    <name type="scientific">Polaribacter atrinae</name>
    <dbReference type="NCBI Taxonomy" id="1333662"/>
    <lineage>
        <taxon>Bacteria</taxon>
        <taxon>Pseudomonadati</taxon>
        <taxon>Bacteroidota</taxon>
        <taxon>Flavobacteriia</taxon>
        <taxon>Flavobacteriales</taxon>
        <taxon>Flavobacteriaceae</taxon>
    </lineage>
</organism>
<comment type="subcellular location">
    <subcellularLocation>
        <location evidence="16">Cell membrane</location>
    </subcellularLocation>
    <subcellularLocation>
        <location evidence="1">Endomembrane system</location>
        <topology evidence="1">Multi-pass membrane protein</topology>
    </subcellularLocation>
</comment>
<evidence type="ECO:0000256" key="3">
    <source>
        <dbReference type="ARBA" id="ARBA00012517"/>
    </source>
</evidence>
<keyword evidence="11 16" id="KW-1133">Transmembrane helix</keyword>
<dbReference type="GO" id="GO:0140581">
    <property type="term" value="F:P-type monovalent copper transporter activity"/>
    <property type="evidence" value="ECO:0007669"/>
    <property type="project" value="UniProtKB-EC"/>
</dbReference>
<evidence type="ECO:0000256" key="4">
    <source>
        <dbReference type="ARBA" id="ARBA00022448"/>
    </source>
</evidence>
<evidence type="ECO:0000256" key="1">
    <source>
        <dbReference type="ARBA" id="ARBA00004127"/>
    </source>
</evidence>
<evidence type="ECO:0000256" key="5">
    <source>
        <dbReference type="ARBA" id="ARBA00022692"/>
    </source>
</evidence>
<dbReference type="EC" id="7.2.2.8" evidence="3"/>
<dbReference type="InterPro" id="IPR006121">
    <property type="entry name" value="HMA_dom"/>
</dbReference>
<evidence type="ECO:0000256" key="7">
    <source>
        <dbReference type="ARBA" id="ARBA00022741"/>
    </source>
</evidence>
<sequence>MKEEYKVAGMTCASCAISIESYLKPQEGVIDIAVNYPNQSVTISYDENIIPLETIGNKVKEIGFKLILGTKEDTKKEFEALEAKRLATLKKKLIFAAIFSVPIFIMSMFLMGKIPYENWIMMALALPVLFYSGAEFYTIAWKRLKSFSTNMDTLVALSTGIAFLFSVFNTVNPQYFLSKGLVPHVYFESAVIIITLILLGRFFEEKAKSKTSSAIKKLMGLKPKKVTAIRNGEEKVISYDEILKGELIILKPGDKIPVDGKVKKGTSFIDESMISGEPIPVEKMKGSNVFAGTINQKGSLRIIATKIGDETLLSQIIRLVEEAQSSKPTIQKLADKIAGIFVPIVIGLAVVTFVLWYFLGPDPSITYALLTPITVLIIACPCALGLATPTALMVGIGKGAQQGILIKDAQALETAYKIDTLILDKTGTITEGKPKVTDLIWDKNAVSTELEKVVFAIESESEHPIAEAIVAHLKTIDTESVPIDSFTSITGLGAEATYKNELYRIGNESLMIQKEITIPTQLSVKANSLKSEAKTVVYVAHKNTVVGIIAVADKVKETTLAAIEKLQQMGIEIHMLTGDNEQTAKAIANKVGIKNYQANVMPADKGAFVKELQAQGKVVAMAGDGINDSHALAQADVGIAMGSGTDIAMESAGITLMHSDLKQISKAIQLSKATMKTIKQNLFWAFIYNLIAIPIAAGALYPINGFLLNPMIAGAAMSMSSISVLSNSLRLKNKNIN</sequence>
<dbReference type="NCBIfam" id="TIGR01525">
    <property type="entry name" value="ATPase-IB_hvy"/>
    <property type="match status" value="1"/>
</dbReference>
<dbReference type="Pfam" id="PF00403">
    <property type="entry name" value="HMA"/>
    <property type="match status" value="1"/>
</dbReference>
<dbReference type="SFLD" id="SFLDG00002">
    <property type="entry name" value="C1.7:_P-type_atpase_like"/>
    <property type="match status" value="1"/>
</dbReference>
<keyword evidence="12" id="KW-0186">Copper</keyword>
<keyword evidence="10" id="KW-1278">Translocase</keyword>
<protein>
    <recommendedName>
        <fullName evidence="3">P-type Cu(+) transporter</fullName>
        <ecNumber evidence="3">7.2.2.8</ecNumber>
    </recommendedName>
</protein>
<dbReference type="PRINTS" id="PR00943">
    <property type="entry name" value="CUATPASE"/>
</dbReference>
<dbReference type="SUPFAM" id="SSF81653">
    <property type="entry name" value="Calcium ATPase, transduction domain A"/>
    <property type="match status" value="1"/>
</dbReference>
<dbReference type="GO" id="GO:0005886">
    <property type="term" value="C:plasma membrane"/>
    <property type="evidence" value="ECO:0007669"/>
    <property type="project" value="UniProtKB-SubCell"/>
</dbReference>
<dbReference type="InterPro" id="IPR008250">
    <property type="entry name" value="ATPase_P-typ_transduc_dom_A_sf"/>
</dbReference>
<dbReference type="PROSITE" id="PS50846">
    <property type="entry name" value="HMA_2"/>
    <property type="match status" value="1"/>
</dbReference>
<dbReference type="SUPFAM" id="SSF55008">
    <property type="entry name" value="HMA, heavy metal-associated domain"/>
    <property type="match status" value="1"/>
</dbReference>
<dbReference type="GO" id="GO:0043682">
    <property type="term" value="F:P-type divalent copper transporter activity"/>
    <property type="evidence" value="ECO:0007669"/>
    <property type="project" value="TreeGrafter"/>
</dbReference>
<dbReference type="InterPro" id="IPR001757">
    <property type="entry name" value="P_typ_ATPase"/>
</dbReference>
<dbReference type="CDD" id="cd00371">
    <property type="entry name" value="HMA"/>
    <property type="match status" value="1"/>
</dbReference>